<dbReference type="HOGENOM" id="CLU_698584_0_0_1"/>
<protein>
    <submittedName>
        <fullName evidence="1">Uncharacterized protein</fullName>
    </submittedName>
</protein>
<dbReference type="AlphaFoldDB" id="U9TEB0"/>
<proteinExistence type="predicted"/>
<reference evidence="1" key="1">
    <citation type="submission" date="2013-07" db="EMBL/GenBank/DDBJ databases">
        <title>The genome of an arbuscular mycorrhizal fungus provides insights into the evolution of the oldest plant symbiosis.</title>
        <authorList>
            <consortium name="DOE Joint Genome Institute"/>
            <person name="Tisserant E."/>
            <person name="Malbreil M."/>
            <person name="Kuo A."/>
            <person name="Kohler A."/>
            <person name="Symeonidi A."/>
            <person name="Balestrini R."/>
            <person name="Charron P."/>
            <person name="Duensing N."/>
            <person name="Frei-dit-Frey N."/>
            <person name="Gianinazzi-Pearson V."/>
            <person name="Gilbert B."/>
            <person name="Handa Y."/>
            <person name="Hijri M."/>
            <person name="Kaul R."/>
            <person name="Kawaguchi M."/>
            <person name="Krajinski F."/>
            <person name="Lammers P."/>
            <person name="Lapierre D."/>
            <person name="Masclaux F.G."/>
            <person name="Murat C."/>
            <person name="Morin E."/>
            <person name="Ndikumana S."/>
            <person name="Pagni M."/>
            <person name="Petitpierre D."/>
            <person name="Requena N."/>
            <person name="Rosikiewicz P."/>
            <person name="Riley R."/>
            <person name="Saito K."/>
            <person name="San Clemente H."/>
            <person name="Shapiro H."/>
            <person name="van Tuinen D."/>
            <person name="Becard G."/>
            <person name="Bonfante P."/>
            <person name="Paszkowski U."/>
            <person name="Shachar-Hill Y."/>
            <person name="Young J.P."/>
            <person name="Sanders I.R."/>
            <person name="Henrissat B."/>
            <person name="Rensing S.A."/>
            <person name="Grigoriev I.V."/>
            <person name="Corradi N."/>
            <person name="Roux C."/>
            <person name="Martin F."/>
        </authorList>
    </citation>
    <scope>NUCLEOTIDE SEQUENCE</scope>
    <source>
        <strain evidence="1">DAOM 197198</strain>
    </source>
</reference>
<dbReference type="VEuPathDB" id="FungiDB:RhiirFUN_012202"/>
<evidence type="ECO:0000313" key="1">
    <source>
        <dbReference type="EMBL" id="ESA01701.1"/>
    </source>
</evidence>
<name>U9TEB0_RHIID</name>
<organism evidence="1">
    <name type="scientific">Rhizophagus irregularis (strain DAOM 181602 / DAOM 197198 / MUCL 43194)</name>
    <name type="common">Arbuscular mycorrhizal fungus</name>
    <name type="synonym">Glomus intraradices</name>
    <dbReference type="NCBI Taxonomy" id="747089"/>
    <lineage>
        <taxon>Eukaryota</taxon>
        <taxon>Fungi</taxon>
        <taxon>Fungi incertae sedis</taxon>
        <taxon>Mucoromycota</taxon>
        <taxon>Glomeromycotina</taxon>
        <taxon>Glomeromycetes</taxon>
        <taxon>Glomerales</taxon>
        <taxon>Glomeraceae</taxon>
        <taxon>Rhizophagus</taxon>
    </lineage>
</organism>
<dbReference type="VEuPathDB" id="FungiDB:RhiirFUN_012203"/>
<gene>
    <name evidence="1" type="ORF">GLOINDRAFT_772</name>
</gene>
<dbReference type="EMBL" id="KI296271">
    <property type="protein sequence ID" value="ESA01701.1"/>
    <property type="molecule type" value="Genomic_DNA"/>
</dbReference>
<dbReference type="InterPro" id="IPR011043">
    <property type="entry name" value="Gal_Oxase/kelch_b-propeller"/>
</dbReference>
<dbReference type="SUPFAM" id="SSF50965">
    <property type="entry name" value="Galactose oxidase, central domain"/>
    <property type="match status" value="1"/>
</dbReference>
<accession>U9TEB0</accession>
<sequence length="328" mass="37108">MHLLKLIISVVLRILSHIISANCLITFGGNGSNLTDVLLLDWIDLSVINPQPIGCFSCYPLLNGKDNDKIFYFNTGSNFRISVFDTKLNKWEKIEQDLKVYLKRTQIPDFWIVSNEWVTDRKTGKSYTFNSISDGLSSLRNHLGKSSGLTDFAQNTVDETPGERVKYTAVLNTDGRVIVFGGVSNLLPASSQLSILDTSKTPYDEHAAVHGINITETILTSLENNNIHKLDMRDPLKFKWSFLSDFDSSDDSLVTTNSTIQPSVYSASRLGIRNTVIILFVVIVFICIYIFYKAKQYRRKIKNKNIYQQNISINENISISEELEKVTT</sequence>